<evidence type="ECO:0000256" key="1">
    <source>
        <dbReference type="ARBA" id="ARBA00005417"/>
    </source>
</evidence>
<dbReference type="PANTHER" id="PTHR42798">
    <property type="entry name" value="LIPOPROTEIN-RELEASING SYSTEM ATP-BINDING PROTEIN LOLD"/>
    <property type="match status" value="1"/>
</dbReference>
<sequence>MMTATRIQARSLNKQFTLHHQNGVQLDVLTDLNFDAQSGECLIFSGRSGSGKSTLLKMIYGNYLATSGSLQVKHGDEWVEMVAAAPRSVVELRRHSIGYVSQFLKTIPRVSTLNLVMEPALERGWSAEQARARAEELLSRLNIPERLWHLAPSTFSGGEQQRVNIARGFMVAWPVLLLDEPTASLDETNRAVVVELMQEAKAAGAAMVGIFHDAEVRQKIGDKQFNVSANEVSNHVQ</sequence>
<dbReference type="InterPro" id="IPR017871">
    <property type="entry name" value="ABC_transporter-like_CS"/>
</dbReference>
<dbReference type="GO" id="GO:0016829">
    <property type="term" value="F:lyase activity"/>
    <property type="evidence" value="ECO:0007669"/>
    <property type="project" value="UniProtKB-KW"/>
</dbReference>
<proteinExistence type="inferred from homology"/>
<dbReference type="EMBL" id="CP091511">
    <property type="protein sequence ID" value="UOO88967.1"/>
    <property type="molecule type" value="Genomic_DNA"/>
</dbReference>
<dbReference type="PANTHER" id="PTHR42798:SF7">
    <property type="entry name" value="ALPHA-D-RIBOSE 1-METHYLPHOSPHONATE 5-TRIPHOSPHATE SYNTHASE SUBUNIT PHNL"/>
    <property type="match status" value="1"/>
</dbReference>
<dbReference type="NCBIfam" id="TIGR02324">
    <property type="entry name" value="CP_lyasePhnL"/>
    <property type="match status" value="1"/>
</dbReference>
<keyword evidence="2" id="KW-1003">Cell membrane</keyword>
<dbReference type="Proteomes" id="UP000832011">
    <property type="component" value="Chromosome"/>
</dbReference>
<dbReference type="PROSITE" id="PS00211">
    <property type="entry name" value="ABC_TRANSPORTER_1"/>
    <property type="match status" value="1"/>
</dbReference>
<evidence type="ECO:0000256" key="3">
    <source>
        <dbReference type="ARBA" id="ARBA00022741"/>
    </source>
</evidence>
<evidence type="ECO:0000256" key="4">
    <source>
        <dbReference type="ARBA" id="ARBA00022840"/>
    </source>
</evidence>
<dbReference type="InterPro" id="IPR003593">
    <property type="entry name" value="AAA+_ATPase"/>
</dbReference>
<feature type="domain" description="ABC transporter" evidence="5">
    <location>
        <begin position="7"/>
        <end position="236"/>
    </location>
</feature>
<accession>A0ABY4E085</accession>
<dbReference type="InterPro" id="IPR012701">
    <property type="entry name" value="CP_lyase_PhnL"/>
</dbReference>
<dbReference type="RefSeq" id="WP_234333096.1">
    <property type="nucleotide sequence ID" value="NZ_CABKVG010000010.1"/>
</dbReference>
<organism evidence="6 7">
    <name type="scientific">Vitreoscilla massiliensis</name>
    <dbReference type="NCBI Taxonomy" id="1689272"/>
    <lineage>
        <taxon>Bacteria</taxon>
        <taxon>Pseudomonadati</taxon>
        <taxon>Pseudomonadota</taxon>
        <taxon>Betaproteobacteria</taxon>
        <taxon>Neisseriales</taxon>
        <taxon>Neisseriaceae</taxon>
        <taxon>Vitreoscilla</taxon>
    </lineage>
</organism>
<evidence type="ECO:0000313" key="7">
    <source>
        <dbReference type="Proteomes" id="UP000832011"/>
    </source>
</evidence>
<comment type="similarity">
    <text evidence="1">Belongs to the ABC transporter superfamily.</text>
</comment>
<dbReference type="Gene3D" id="3.40.50.300">
    <property type="entry name" value="P-loop containing nucleotide triphosphate hydrolases"/>
    <property type="match status" value="1"/>
</dbReference>
<reference evidence="6 7" key="1">
    <citation type="journal article" date="2022" name="Res Sq">
        <title>Evolution of multicellular longitudinally dividing oral cavity symbionts (Neisseriaceae).</title>
        <authorList>
            <person name="Nyongesa S."/>
            <person name="Weber P."/>
            <person name="Bernet E."/>
            <person name="Pullido F."/>
            <person name="Nieckarz M."/>
            <person name="Delaby M."/>
            <person name="Nieves C."/>
            <person name="Viehboeck T."/>
            <person name="Krause N."/>
            <person name="Rivera-Millot A."/>
            <person name="Nakamura A."/>
            <person name="Vischer N."/>
            <person name="VanNieuwenhze M."/>
            <person name="Brun Y."/>
            <person name="Cava F."/>
            <person name="Bulgheresi S."/>
            <person name="Veyrier F."/>
        </authorList>
    </citation>
    <scope>NUCLEOTIDE SEQUENCE [LARGE SCALE GENOMIC DNA]</scope>
    <source>
        <strain evidence="6 7">SN4</strain>
    </source>
</reference>
<dbReference type="Pfam" id="PF00005">
    <property type="entry name" value="ABC_tran"/>
    <property type="match status" value="1"/>
</dbReference>
<keyword evidence="4" id="KW-0067">ATP-binding</keyword>
<dbReference type="SMART" id="SM00382">
    <property type="entry name" value="AAA"/>
    <property type="match status" value="1"/>
</dbReference>
<keyword evidence="2" id="KW-0472">Membrane</keyword>
<keyword evidence="6" id="KW-0456">Lyase</keyword>
<keyword evidence="3" id="KW-0547">Nucleotide-binding</keyword>
<dbReference type="SUPFAM" id="SSF52540">
    <property type="entry name" value="P-loop containing nucleoside triphosphate hydrolases"/>
    <property type="match status" value="1"/>
</dbReference>
<dbReference type="InterPro" id="IPR003439">
    <property type="entry name" value="ABC_transporter-like_ATP-bd"/>
</dbReference>
<dbReference type="InterPro" id="IPR027417">
    <property type="entry name" value="P-loop_NTPase"/>
</dbReference>
<name>A0ABY4E085_9NEIS</name>
<protein>
    <submittedName>
        <fullName evidence="6">Phosphonate C-P lyase system protein PhnL</fullName>
    </submittedName>
</protein>
<evidence type="ECO:0000256" key="2">
    <source>
        <dbReference type="ARBA" id="ARBA00022475"/>
    </source>
</evidence>
<evidence type="ECO:0000313" key="6">
    <source>
        <dbReference type="EMBL" id="UOO88967.1"/>
    </source>
</evidence>
<dbReference type="PROSITE" id="PS50893">
    <property type="entry name" value="ABC_TRANSPORTER_2"/>
    <property type="match status" value="1"/>
</dbReference>
<keyword evidence="7" id="KW-1185">Reference proteome</keyword>
<evidence type="ECO:0000259" key="5">
    <source>
        <dbReference type="PROSITE" id="PS50893"/>
    </source>
</evidence>
<gene>
    <name evidence="6" type="primary">phnL</name>
    <name evidence="6" type="ORF">LVJ82_16195</name>
</gene>